<evidence type="ECO:0000256" key="1">
    <source>
        <dbReference type="ARBA" id="ARBA00006817"/>
    </source>
</evidence>
<proteinExistence type="inferred from homology"/>
<dbReference type="Proteomes" id="UP000578112">
    <property type="component" value="Unassembled WGS sequence"/>
</dbReference>
<gene>
    <name evidence="3" type="ORF">BJ971_004216</name>
</gene>
<comment type="similarity">
    <text evidence="1">Belongs to the AHA1 family.</text>
</comment>
<comment type="caution">
    <text evidence="3">The sequence shown here is derived from an EMBL/GenBank/DDBJ whole genome shotgun (WGS) entry which is preliminary data.</text>
</comment>
<keyword evidence="4" id="KW-1185">Reference proteome</keyword>
<dbReference type="CDD" id="cd08898">
    <property type="entry name" value="SRPBCC_CalC_Aha1-like_5"/>
    <property type="match status" value="1"/>
</dbReference>
<reference evidence="3 4" key="1">
    <citation type="submission" date="2020-08" db="EMBL/GenBank/DDBJ databases">
        <title>Sequencing the genomes of 1000 actinobacteria strains.</title>
        <authorList>
            <person name="Klenk H.-P."/>
        </authorList>
    </citation>
    <scope>NUCLEOTIDE SEQUENCE [LARGE SCALE GENOMIC DNA]</scope>
    <source>
        <strain evidence="3 4">DSM 43149</strain>
    </source>
</reference>
<dbReference type="Pfam" id="PF08327">
    <property type="entry name" value="AHSA1"/>
    <property type="match status" value="1"/>
</dbReference>
<name>A0A7W7HZI6_9ACTN</name>
<feature type="domain" description="Activator of Hsp90 ATPase homologue 1/2-like C-terminal" evidence="2">
    <location>
        <begin position="13"/>
        <end position="142"/>
    </location>
</feature>
<organism evidence="3 4">
    <name type="scientific">Actinoplanes digitatis</name>
    <dbReference type="NCBI Taxonomy" id="1868"/>
    <lineage>
        <taxon>Bacteria</taxon>
        <taxon>Bacillati</taxon>
        <taxon>Actinomycetota</taxon>
        <taxon>Actinomycetes</taxon>
        <taxon>Micromonosporales</taxon>
        <taxon>Micromonosporaceae</taxon>
        <taxon>Actinoplanes</taxon>
    </lineage>
</organism>
<dbReference type="Gene3D" id="3.30.530.20">
    <property type="match status" value="1"/>
</dbReference>
<evidence type="ECO:0000313" key="3">
    <source>
        <dbReference type="EMBL" id="MBB4763660.1"/>
    </source>
</evidence>
<evidence type="ECO:0000313" key="4">
    <source>
        <dbReference type="Proteomes" id="UP000578112"/>
    </source>
</evidence>
<accession>A0A7W7HZI6</accession>
<dbReference type="InterPro" id="IPR023393">
    <property type="entry name" value="START-like_dom_sf"/>
</dbReference>
<dbReference type="InterPro" id="IPR013538">
    <property type="entry name" value="ASHA1/2-like_C"/>
</dbReference>
<protein>
    <submittedName>
        <fullName evidence="3">Uncharacterized protein YndB with AHSA1/START domain</fullName>
    </submittedName>
</protein>
<sequence length="149" mass="16584">MEYGSIEREIHVDAPPEVVFEVVSTPEHISQWWADEAEFEAAPGAVGELAWGDRAHVAPMVVVDAEPPRRFSFRWCHADGRLDSADSLLVTFELTPAGAGTRIRLTETGFREMGWEAAKLKEVHDDHVSGWDTFVPRLGEYVARLVAAP</sequence>
<dbReference type="AlphaFoldDB" id="A0A7W7HZI6"/>
<dbReference type="EMBL" id="JACHNH010000001">
    <property type="protein sequence ID" value="MBB4763660.1"/>
    <property type="molecule type" value="Genomic_DNA"/>
</dbReference>
<dbReference type="SUPFAM" id="SSF55961">
    <property type="entry name" value="Bet v1-like"/>
    <property type="match status" value="1"/>
</dbReference>
<evidence type="ECO:0000259" key="2">
    <source>
        <dbReference type="Pfam" id="PF08327"/>
    </source>
</evidence>
<dbReference type="RefSeq" id="WP_184999004.1">
    <property type="nucleotide sequence ID" value="NZ_BOMK01000020.1"/>
</dbReference>